<dbReference type="InterPro" id="IPR035990">
    <property type="entry name" value="TIM_sf"/>
</dbReference>
<keyword evidence="10" id="KW-1185">Reference proteome</keyword>
<keyword evidence="5 7" id="KW-0324">Glycolysis</keyword>
<dbReference type="GO" id="GO:0006096">
    <property type="term" value="P:glycolytic process"/>
    <property type="evidence" value="ECO:0007669"/>
    <property type="project" value="UniProtKB-UniRule"/>
</dbReference>
<dbReference type="PANTHER" id="PTHR21139:SF42">
    <property type="entry name" value="TRIOSEPHOSPHATE ISOMERASE"/>
    <property type="match status" value="1"/>
</dbReference>
<evidence type="ECO:0000256" key="6">
    <source>
        <dbReference type="ARBA" id="ARBA00023235"/>
    </source>
</evidence>
<feature type="binding site" evidence="7">
    <location>
        <begin position="237"/>
        <end position="238"/>
    </location>
    <ligand>
        <name>substrate</name>
    </ligand>
</feature>
<dbReference type="EC" id="5.3.1.1" evidence="7 8"/>
<feature type="binding site" evidence="7">
    <location>
        <position position="176"/>
    </location>
    <ligand>
        <name>substrate</name>
    </ligand>
</feature>
<comment type="catalytic activity">
    <reaction evidence="7 8">
        <text>D-glyceraldehyde 3-phosphate = dihydroxyacetone phosphate</text>
        <dbReference type="Rhea" id="RHEA:18585"/>
        <dbReference type="ChEBI" id="CHEBI:57642"/>
        <dbReference type="ChEBI" id="CHEBI:59776"/>
        <dbReference type="EC" id="5.3.1.1"/>
    </reaction>
</comment>
<comment type="pathway">
    <text evidence="1 7 8">Carbohydrate degradation; glycolysis; D-glyceraldehyde 3-phosphate from glycerone phosphate: step 1/1.</text>
</comment>
<dbReference type="NCBIfam" id="TIGR00419">
    <property type="entry name" value="tim"/>
    <property type="match status" value="1"/>
</dbReference>
<evidence type="ECO:0000256" key="4">
    <source>
        <dbReference type="ARBA" id="ARBA00022490"/>
    </source>
</evidence>
<protein>
    <recommendedName>
        <fullName evidence="7 8">Triosephosphate isomerase</fullName>
        <shortName evidence="7">TIM</shortName>
        <shortName evidence="7">TPI</shortName>
        <ecNumber evidence="7 8">5.3.1.1</ecNumber>
    </recommendedName>
    <alternativeName>
        <fullName evidence="7">Triose-phosphate isomerase</fullName>
    </alternativeName>
</protein>
<dbReference type="PANTHER" id="PTHR21139">
    <property type="entry name" value="TRIOSEPHOSPHATE ISOMERASE"/>
    <property type="match status" value="1"/>
</dbReference>
<proteinExistence type="inferred from homology"/>
<dbReference type="AlphaFoldDB" id="A0A7J5TRP9"/>
<dbReference type="InterPro" id="IPR013785">
    <property type="entry name" value="Aldolase_TIM"/>
</dbReference>
<name>A0A7J5TRP9_9BACT</name>
<reference evidence="9 10" key="1">
    <citation type="submission" date="2019-10" db="EMBL/GenBank/DDBJ databases">
        <title>Rudanella paleaurantiibacter sp. nov., isolated from sludge.</title>
        <authorList>
            <person name="Xu S.Q."/>
        </authorList>
    </citation>
    <scope>NUCLEOTIDE SEQUENCE [LARGE SCALE GENOMIC DNA]</scope>
    <source>
        <strain evidence="9 10">HX-22-17</strain>
    </source>
</reference>
<evidence type="ECO:0000313" key="10">
    <source>
        <dbReference type="Proteomes" id="UP000488299"/>
    </source>
</evidence>
<dbReference type="PROSITE" id="PS00171">
    <property type="entry name" value="TIM_1"/>
    <property type="match status" value="1"/>
</dbReference>
<keyword evidence="6 7" id="KW-0413">Isomerase</keyword>
<feature type="binding site" evidence="7">
    <location>
        <begin position="9"/>
        <end position="11"/>
    </location>
    <ligand>
        <name>substrate</name>
    </ligand>
</feature>
<comment type="function">
    <text evidence="7">Involved in the gluconeogenesis. Catalyzes stereospecifically the conversion of dihydroxyacetone phosphate (DHAP) to D-glyceraldehyde-3-phosphate (G3P).</text>
</comment>
<comment type="pathway">
    <text evidence="7 8">Carbohydrate biosynthesis; gluconeogenesis.</text>
</comment>
<dbReference type="InterPro" id="IPR022896">
    <property type="entry name" value="TrioseP_Isoase_bac/euk"/>
</dbReference>
<dbReference type="EMBL" id="WELI01000023">
    <property type="protein sequence ID" value="KAB7725402.1"/>
    <property type="molecule type" value="Genomic_DNA"/>
</dbReference>
<comment type="subcellular location">
    <subcellularLocation>
        <location evidence="7 8">Cytoplasm</location>
    </subcellularLocation>
</comment>
<dbReference type="Gene3D" id="3.20.20.70">
    <property type="entry name" value="Aldolase class I"/>
    <property type="match status" value="1"/>
</dbReference>
<dbReference type="GO" id="GO:0019563">
    <property type="term" value="P:glycerol catabolic process"/>
    <property type="evidence" value="ECO:0007669"/>
    <property type="project" value="TreeGrafter"/>
</dbReference>
<feature type="binding site" evidence="7">
    <location>
        <position position="216"/>
    </location>
    <ligand>
        <name>substrate</name>
    </ligand>
</feature>
<keyword evidence="3 7" id="KW-0312">Gluconeogenesis</keyword>
<evidence type="ECO:0000256" key="5">
    <source>
        <dbReference type="ARBA" id="ARBA00023152"/>
    </source>
</evidence>
<dbReference type="FunFam" id="3.20.20.70:FF:000016">
    <property type="entry name" value="Triosephosphate isomerase"/>
    <property type="match status" value="1"/>
</dbReference>
<dbReference type="UniPathway" id="UPA00109">
    <property type="reaction ID" value="UER00189"/>
</dbReference>
<evidence type="ECO:0000256" key="2">
    <source>
        <dbReference type="ARBA" id="ARBA00007422"/>
    </source>
</evidence>
<evidence type="ECO:0000256" key="8">
    <source>
        <dbReference type="RuleBase" id="RU363013"/>
    </source>
</evidence>
<dbReference type="UniPathway" id="UPA00138"/>
<dbReference type="InterPro" id="IPR000652">
    <property type="entry name" value="Triosephosphate_isomerase"/>
</dbReference>
<evidence type="ECO:0000256" key="1">
    <source>
        <dbReference type="ARBA" id="ARBA00004680"/>
    </source>
</evidence>
<dbReference type="RefSeq" id="WP_152127322.1">
    <property type="nucleotide sequence ID" value="NZ_WELI01000023.1"/>
</dbReference>
<gene>
    <name evidence="7" type="primary">tpiA</name>
    <name evidence="9" type="ORF">F5984_26150</name>
</gene>
<feature type="active site" description="Proton acceptor" evidence="7">
    <location>
        <position position="170"/>
    </location>
</feature>
<evidence type="ECO:0000313" key="9">
    <source>
        <dbReference type="EMBL" id="KAB7725402.1"/>
    </source>
</evidence>
<sequence length="254" mass="27388">MRKRIVAGNWKMNKTYEEAVALVSEVVNMVKDEVTGNTEVVLCPPFVYLTTLKQYIPAGGRISLGAQNCHEKASGAYTGEVAASMLQSIGVEYVILGHSERREYFGETNAQLAAKVDAALANGLKPIFCCGESLDMRENGDYIGFVKTQISESLFHLSPEQFANIVIAYEPIWAIGTGLTASSQQAQDMHLALRQHLASQYGEEVAQNTSILYGGSANAQNAAELFSQPDVDGGLIGGASLKSRDFTTVVKANN</sequence>
<comment type="subunit">
    <text evidence="7 8">Homodimer.</text>
</comment>
<evidence type="ECO:0000256" key="7">
    <source>
        <dbReference type="HAMAP-Rule" id="MF_00147"/>
    </source>
</evidence>
<dbReference type="CDD" id="cd00311">
    <property type="entry name" value="TIM"/>
    <property type="match status" value="1"/>
</dbReference>
<evidence type="ECO:0000256" key="3">
    <source>
        <dbReference type="ARBA" id="ARBA00022432"/>
    </source>
</evidence>
<dbReference type="GO" id="GO:0006094">
    <property type="term" value="P:gluconeogenesis"/>
    <property type="evidence" value="ECO:0007669"/>
    <property type="project" value="UniProtKB-UniRule"/>
</dbReference>
<dbReference type="HAMAP" id="MF_00147_B">
    <property type="entry name" value="TIM_B"/>
    <property type="match status" value="1"/>
</dbReference>
<dbReference type="InterPro" id="IPR020861">
    <property type="entry name" value="Triosephosphate_isomerase_AS"/>
</dbReference>
<dbReference type="PROSITE" id="PS51440">
    <property type="entry name" value="TIM_2"/>
    <property type="match status" value="1"/>
</dbReference>
<comment type="similarity">
    <text evidence="2 7 8">Belongs to the triosephosphate isomerase family.</text>
</comment>
<organism evidence="9 10">
    <name type="scientific">Rudanella paleaurantiibacter</name>
    <dbReference type="NCBI Taxonomy" id="2614655"/>
    <lineage>
        <taxon>Bacteria</taxon>
        <taxon>Pseudomonadati</taxon>
        <taxon>Bacteroidota</taxon>
        <taxon>Cytophagia</taxon>
        <taxon>Cytophagales</taxon>
        <taxon>Cytophagaceae</taxon>
        <taxon>Rudanella</taxon>
    </lineage>
</organism>
<dbReference type="GO" id="GO:0004807">
    <property type="term" value="F:triose-phosphate isomerase activity"/>
    <property type="evidence" value="ECO:0007669"/>
    <property type="project" value="UniProtKB-UniRule"/>
</dbReference>
<accession>A0A7J5TRP9</accession>
<comment type="caution">
    <text evidence="9">The sequence shown here is derived from an EMBL/GenBank/DDBJ whole genome shotgun (WGS) entry which is preliminary data.</text>
</comment>
<feature type="active site" description="Electrophile" evidence="7">
    <location>
        <position position="98"/>
    </location>
</feature>
<dbReference type="Proteomes" id="UP000488299">
    <property type="component" value="Unassembled WGS sequence"/>
</dbReference>
<keyword evidence="4 7" id="KW-0963">Cytoplasm</keyword>
<dbReference type="Pfam" id="PF00121">
    <property type="entry name" value="TIM"/>
    <property type="match status" value="1"/>
</dbReference>
<dbReference type="GO" id="GO:0046166">
    <property type="term" value="P:glyceraldehyde-3-phosphate biosynthetic process"/>
    <property type="evidence" value="ECO:0007669"/>
    <property type="project" value="TreeGrafter"/>
</dbReference>
<dbReference type="GO" id="GO:0005829">
    <property type="term" value="C:cytosol"/>
    <property type="evidence" value="ECO:0007669"/>
    <property type="project" value="TreeGrafter"/>
</dbReference>
<dbReference type="SUPFAM" id="SSF51351">
    <property type="entry name" value="Triosephosphate isomerase (TIM)"/>
    <property type="match status" value="1"/>
</dbReference>